<keyword evidence="3" id="KW-1185">Reference proteome</keyword>
<dbReference type="InParanoid" id="F4RTN5"/>
<dbReference type="AlphaFoldDB" id="F4RTN5"/>
<dbReference type="EMBL" id="GL883119">
    <property type="protein sequence ID" value="EGG04289.1"/>
    <property type="molecule type" value="Genomic_DNA"/>
</dbReference>
<accession>F4RTN5</accession>
<organism evidence="3">
    <name type="scientific">Melampsora larici-populina (strain 98AG31 / pathotype 3-4-7)</name>
    <name type="common">Poplar leaf rust fungus</name>
    <dbReference type="NCBI Taxonomy" id="747676"/>
    <lineage>
        <taxon>Eukaryota</taxon>
        <taxon>Fungi</taxon>
        <taxon>Dikarya</taxon>
        <taxon>Basidiomycota</taxon>
        <taxon>Pucciniomycotina</taxon>
        <taxon>Pucciniomycetes</taxon>
        <taxon>Pucciniales</taxon>
        <taxon>Melampsoraceae</taxon>
        <taxon>Melampsora</taxon>
    </lineage>
</organism>
<gene>
    <name evidence="2" type="ORF">MELLADRAFT_89522</name>
</gene>
<dbReference type="VEuPathDB" id="FungiDB:MELLADRAFT_89522"/>
<name>F4RTN5_MELLP</name>
<dbReference type="GeneID" id="18935229"/>
<feature type="region of interest" description="Disordered" evidence="1">
    <location>
        <begin position="193"/>
        <end position="225"/>
    </location>
</feature>
<evidence type="ECO:0000256" key="1">
    <source>
        <dbReference type="SAM" id="MobiDB-lite"/>
    </source>
</evidence>
<proteinExistence type="predicted"/>
<evidence type="ECO:0000313" key="2">
    <source>
        <dbReference type="EMBL" id="EGG04289.1"/>
    </source>
</evidence>
<feature type="compositionally biased region" description="Low complexity" evidence="1">
    <location>
        <begin position="205"/>
        <end position="221"/>
    </location>
</feature>
<dbReference type="HOGENOM" id="CLU_088306_0_0_1"/>
<reference evidence="3" key="1">
    <citation type="journal article" date="2011" name="Proc. Natl. Acad. Sci. U.S.A.">
        <title>Obligate biotrophy features unraveled by the genomic analysis of rust fungi.</title>
        <authorList>
            <person name="Duplessis S."/>
            <person name="Cuomo C.A."/>
            <person name="Lin Y.-C."/>
            <person name="Aerts A."/>
            <person name="Tisserant E."/>
            <person name="Veneault-Fourrey C."/>
            <person name="Joly D.L."/>
            <person name="Hacquard S."/>
            <person name="Amselem J."/>
            <person name="Cantarel B.L."/>
            <person name="Chiu R."/>
            <person name="Coutinho P.M."/>
            <person name="Feau N."/>
            <person name="Field M."/>
            <person name="Frey P."/>
            <person name="Gelhaye E."/>
            <person name="Goldberg J."/>
            <person name="Grabherr M.G."/>
            <person name="Kodira C.D."/>
            <person name="Kohler A."/>
            <person name="Kuees U."/>
            <person name="Lindquist E.A."/>
            <person name="Lucas S.M."/>
            <person name="Mago R."/>
            <person name="Mauceli E."/>
            <person name="Morin E."/>
            <person name="Murat C."/>
            <person name="Pangilinan J.L."/>
            <person name="Park R."/>
            <person name="Pearson M."/>
            <person name="Quesneville H."/>
            <person name="Rouhier N."/>
            <person name="Sakthikumar S."/>
            <person name="Salamov A.A."/>
            <person name="Schmutz J."/>
            <person name="Selles B."/>
            <person name="Shapiro H."/>
            <person name="Tanguay P."/>
            <person name="Tuskan G.A."/>
            <person name="Henrissat B."/>
            <person name="Van de Peer Y."/>
            <person name="Rouze P."/>
            <person name="Ellis J.G."/>
            <person name="Dodds P.N."/>
            <person name="Schein J.E."/>
            <person name="Zhong S."/>
            <person name="Hamelin R.C."/>
            <person name="Grigoriev I.V."/>
            <person name="Szabo L.J."/>
            <person name="Martin F."/>
        </authorList>
    </citation>
    <scope>NUCLEOTIDE SEQUENCE [LARGE SCALE GENOMIC DNA]</scope>
    <source>
        <strain evidence="3">98AG31 / pathotype 3-4-7</strain>
    </source>
</reference>
<sequence length="259" mass="28608">MVQYQKTYDERDDQKDFPIAPRLTAHKENVLQLQEDNLGMWTPSMQYDIAHRRNVWEHRMPDGSMADVGTLNKTLAAQALRDAKHHGEDIFGDKPYMLPGEWQHVNPITGRIHAADEPWDDEAFSGQSQAAMQTGRLVSHLATPTIPNLPDHCMAAITPAKSATAPSWFKGKNWDPNYVKPIPPPIQYEQRGGFANLNNSNTYHNNRPNPYANQNNARASGSGSGNGLCPALGPGSFVRGLGVNKSGAVNQKNNDVSTK</sequence>
<dbReference type="KEGG" id="mlr:MELLADRAFT_89522"/>
<evidence type="ECO:0000313" key="3">
    <source>
        <dbReference type="Proteomes" id="UP000001072"/>
    </source>
</evidence>
<dbReference type="RefSeq" id="XP_007412418.1">
    <property type="nucleotide sequence ID" value="XM_007412356.1"/>
</dbReference>
<dbReference type="Proteomes" id="UP000001072">
    <property type="component" value="Unassembled WGS sequence"/>
</dbReference>
<protein>
    <submittedName>
        <fullName evidence="2">Uncharacterized protein</fullName>
    </submittedName>
</protein>